<dbReference type="Proteomes" id="UP000708208">
    <property type="component" value="Unassembled WGS sequence"/>
</dbReference>
<evidence type="ECO:0000256" key="1">
    <source>
        <dbReference type="SAM" id="SignalP"/>
    </source>
</evidence>
<reference evidence="2" key="1">
    <citation type="submission" date="2021-06" db="EMBL/GenBank/DDBJ databases">
        <authorList>
            <person name="Hodson N. C."/>
            <person name="Mongue J. A."/>
            <person name="Jaron S. K."/>
        </authorList>
    </citation>
    <scope>NUCLEOTIDE SEQUENCE</scope>
</reference>
<accession>A0A8J2LDD0</accession>
<evidence type="ECO:0000313" key="3">
    <source>
        <dbReference type="Proteomes" id="UP000708208"/>
    </source>
</evidence>
<name>A0A8J2LDD0_9HEXA</name>
<sequence length="88" mass="9648">MQFSTKNLLVILSAILLITTLTDAKPCDGCDLQDTVKDHAKTAYNAANQGLSQAWGWMKKTAHQAVTVTRRGLQTLEDRMSQSAEISP</sequence>
<proteinExistence type="predicted"/>
<keyword evidence="1" id="KW-0732">Signal</keyword>
<organism evidence="2 3">
    <name type="scientific">Allacma fusca</name>
    <dbReference type="NCBI Taxonomy" id="39272"/>
    <lineage>
        <taxon>Eukaryota</taxon>
        <taxon>Metazoa</taxon>
        <taxon>Ecdysozoa</taxon>
        <taxon>Arthropoda</taxon>
        <taxon>Hexapoda</taxon>
        <taxon>Collembola</taxon>
        <taxon>Symphypleona</taxon>
        <taxon>Sminthuridae</taxon>
        <taxon>Allacma</taxon>
    </lineage>
</organism>
<feature type="signal peptide" evidence="1">
    <location>
        <begin position="1"/>
        <end position="24"/>
    </location>
</feature>
<feature type="chain" id="PRO_5035323210" evidence="1">
    <location>
        <begin position="25"/>
        <end position="88"/>
    </location>
</feature>
<dbReference type="AlphaFoldDB" id="A0A8J2LDD0"/>
<dbReference type="EMBL" id="CAJVCH010569913">
    <property type="protein sequence ID" value="CAG7833522.1"/>
    <property type="molecule type" value="Genomic_DNA"/>
</dbReference>
<keyword evidence="3" id="KW-1185">Reference proteome</keyword>
<gene>
    <name evidence="2" type="ORF">AFUS01_LOCUS43134</name>
</gene>
<protein>
    <submittedName>
        <fullName evidence="2">Uncharacterized protein</fullName>
    </submittedName>
</protein>
<evidence type="ECO:0000313" key="2">
    <source>
        <dbReference type="EMBL" id="CAG7833522.1"/>
    </source>
</evidence>
<comment type="caution">
    <text evidence="2">The sequence shown here is derived from an EMBL/GenBank/DDBJ whole genome shotgun (WGS) entry which is preliminary data.</text>
</comment>